<accession>A0AAV5QFD2</accession>
<reference evidence="2 3" key="1">
    <citation type="journal article" date="2023" name="Elife">
        <title>Identification of key yeast species and microbe-microbe interactions impacting larval growth of Drosophila in the wild.</title>
        <authorList>
            <person name="Mure A."/>
            <person name="Sugiura Y."/>
            <person name="Maeda R."/>
            <person name="Honda K."/>
            <person name="Sakurai N."/>
            <person name="Takahashi Y."/>
            <person name="Watada M."/>
            <person name="Katoh T."/>
            <person name="Gotoh A."/>
            <person name="Gotoh Y."/>
            <person name="Taniguchi I."/>
            <person name="Nakamura K."/>
            <person name="Hayashi T."/>
            <person name="Katayama T."/>
            <person name="Uemura T."/>
            <person name="Hattori Y."/>
        </authorList>
    </citation>
    <scope>NUCLEOTIDE SEQUENCE [LARGE SCALE GENOMIC DNA]</scope>
    <source>
        <strain evidence="2 3">SC-9</strain>
    </source>
</reference>
<evidence type="ECO:0000313" key="3">
    <source>
        <dbReference type="Proteomes" id="UP001360560"/>
    </source>
</evidence>
<gene>
    <name evidence="2" type="ORF">DASC09_002180</name>
</gene>
<name>A0AAV5QFD2_9ASCO</name>
<dbReference type="AlphaFoldDB" id="A0AAV5QFD2"/>
<keyword evidence="3" id="KW-1185">Reference proteome</keyword>
<evidence type="ECO:0000256" key="1">
    <source>
        <dbReference type="SAM" id="MobiDB-lite"/>
    </source>
</evidence>
<dbReference type="Proteomes" id="UP001360560">
    <property type="component" value="Unassembled WGS sequence"/>
</dbReference>
<protein>
    <submittedName>
        <fullName evidence="2">Mum2 protein</fullName>
    </submittedName>
</protein>
<sequence>MFNANQSVDNNPKKNIYTQLISLNNANNNSGGTITTANNNNDLSLFSNNYNNGVNSQFSFSSHGASSSSSSAVDTTKVTHSTGQRSRHQFSSPNATANQNNTESSIYGMENTRASQYFTKDFGTTASQPSFNSTLQKFDIKNINQPAPAFNSSVHNFGLQKFSQSDSGVVVFRDSTLNISDSNAVAYVSNNGGILNSNNSQGSSTAKYGAFGDSTSSESSNFIHSPLGTTYKESTMVNDTDFANNVRLEGQINEVLNSKLHQRQELEKLSEELSLTKGGALKETVELSGAAIRLYAQLVEHTESQERKLKDTNARLEAIMTAMAIAPPNGITKYGKYDVQEVAHRFLIKQETLKQENTEFKKLLDYGKAKEHDIIIGLLVNEMKTLSRQKERLEKEIATTN</sequence>
<feature type="compositionally biased region" description="Polar residues" evidence="1">
    <location>
        <begin position="73"/>
        <end position="102"/>
    </location>
</feature>
<evidence type="ECO:0000313" key="2">
    <source>
        <dbReference type="EMBL" id="GMM32893.1"/>
    </source>
</evidence>
<proteinExistence type="predicted"/>
<feature type="region of interest" description="Disordered" evidence="1">
    <location>
        <begin position="65"/>
        <end position="102"/>
    </location>
</feature>
<dbReference type="RefSeq" id="XP_064849893.1">
    <property type="nucleotide sequence ID" value="XM_064993821.1"/>
</dbReference>
<dbReference type="EMBL" id="BTFZ01000001">
    <property type="protein sequence ID" value="GMM32893.1"/>
    <property type="molecule type" value="Genomic_DNA"/>
</dbReference>
<comment type="caution">
    <text evidence="2">The sequence shown here is derived from an EMBL/GenBank/DDBJ whole genome shotgun (WGS) entry which is preliminary data.</text>
</comment>
<organism evidence="2 3">
    <name type="scientific">Saccharomycopsis crataegensis</name>
    <dbReference type="NCBI Taxonomy" id="43959"/>
    <lineage>
        <taxon>Eukaryota</taxon>
        <taxon>Fungi</taxon>
        <taxon>Dikarya</taxon>
        <taxon>Ascomycota</taxon>
        <taxon>Saccharomycotina</taxon>
        <taxon>Saccharomycetes</taxon>
        <taxon>Saccharomycopsidaceae</taxon>
        <taxon>Saccharomycopsis</taxon>
    </lineage>
</organism>
<dbReference type="GeneID" id="90070872"/>